<evidence type="ECO:0000256" key="6">
    <source>
        <dbReference type="ARBA" id="ARBA00023136"/>
    </source>
</evidence>
<evidence type="ECO:0000256" key="1">
    <source>
        <dbReference type="ARBA" id="ARBA00002523"/>
    </source>
</evidence>
<keyword evidence="3" id="KW-1003">Cell membrane</keyword>
<evidence type="ECO:0000256" key="5">
    <source>
        <dbReference type="ARBA" id="ARBA00022729"/>
    </source>
</evidence>
<dbReference type="InterPro" id="IPR025932">
    <property type="entry name" value="Trypano_VSG_B_N_dom"/>
</dbReference>
<feature type="domain" description="Trypanosome variant surface glycoprotein C-terminal" evidence="11">
    <location>
        <begin position="468"/>
        <end position="580"/>
    </location>
</feature>
<evidence type="ECO:0000256" key="2">
    <source>
        <dbReference type="ARBA" id="ARBA00004609"/>
    </source>
</evidence>
<evidence type="ECO:0000259" key="11">
    <source>
        <dbReference type="Pfam" id="PF10659"/>
    </source>
</evidence>
<name>M4SWS9_9TRYP</name>
<organism evidence="13">
    <name type="scientific">Trypanosoma brucei</name>
    <dbReference type="NCBI Taxonomy" id="5691"/>
    <lineage>
        <taxon>Eukaryota</taxon>
        <taxon>Discoba</taxon>
        <taxon>Euglenozoa</taxon>
        <taxon>Kinetoplastea</taxon>
        <taxon>Metakinetoplastina</taxon>
        <taxon>Trypanosomatida</taxon>
        <taxon>Trypanosomatidae</taxon>
        <taxon>Trypanosoma</taxon>
    </lineage>
</organism>
<evidence type="ECO:0000256" key="3">
    <source>
        <dbReference type="ARBA" id="ARBA00022475"/>
    </source>
</evidence>
<dbReference type="AlphaFoldDB" id="M4SWS9"/>
<feature type="region of interest" description="Disordered" evidence="9">
    <location>
        <begin position="489"/>
        <end position="515"/>
    </location>
</feature>
<dbReference type="GO" id="GO:0098552">
    <property type="term" value="C:side of membrane"/>
    <property type="evidence" value="ECO:0007669"/>
    <property type="project" value="UniProtKB-KW"/>
</dbReference>
<keyword evidence="8" id="KW-0449">Lipoprotein</keyword>
<dbReference type="EMBL" id="KC613452">
    <property type="protein sequence ID" value="AGH60883.1"/>
    <property type="molecule type" value="Genomic_DNA"/>
</dbReference>
<reference evidence="13" key="1">
    <citation type="submission" date="2013-02" db="EMBL/GenBank/DDBJ databases">
        <authorList>
            <person name="Cross G.A.M."/>
            <person name="Kim H.-S."/>
            <person name="Wickstead B."/>
        </authorList>
    </citation>
    <scope>NUCLEOTIDE SEQUENCE</scope>
    <source>
        <strain evidence="13">Lister 427</strain>
    </source>
</reference>
<keyword evidence="4" id="KW-0336">GPI-anchor</keyword>
<feature type="domain" description="Trypanosome variant surface glycoprotein B-type N-terminal" evidence="12">
    <location>
        <begin position="22"/>
        <end position="428"/>
    </location>
</feature>
<proteinExistence type="predicted"/>
<evidence type="ECO:0000313" key="13">
    <source>
        <dbReference type="EMBL" id="AGH60883.1"/>
    </source>
</evidence>
<evidence type="ECO:0000256" key="10">
    <source>
        <dbReference type="SAM" id="SignalP"/>
    </source>
</evidence>
<feature type="signal peptide" evidence="10">
    <location>
        <begin position="1"/>
        <end position="24"/>
    </location>
</feature>
<accession>M4SWS9</accession>
<evidence type="ECO:0000256" key="9">
    <source>
        <dbReference type="SAM" id="MobiDB-lite"/>
    </source>
</evidence>
<keyword evidence="6" id="KW-0472">Membrane</keyword>
<feature type="compositionally biased region" description="Low complexity" evidence="9">
    <location>
        <begin position="497"/>
        <end position="510"/>
    </location>
</feature>
<dbReference type="Pfam" id="PF10659">
    <property type="entry name" value="Trypan_glycop_C"/>
    <property type="match status" value="1"/>
</dbReference>
<feature type="chain" id="PRO_5004057505" evidence="10">
    <location>
        <begin position="25"/>
        <end position="582"/>
    </location>
</feature>
<dbReference type="VEuPathDB" id="TriTrypDB:Tb427_000615100"/>
<dbReference type="GO" id="GO:0005886">
    <property type="term" value="C:plasma membrane"/>
    <property type="evidence" value="ECO:0007669"/>
    <property type="project" value="UniProtKB-SubCell"/>
</dbReference>
<evidence type="ECO:0000256" key="8">
    <source>
        <dbReference type="ARBA" id="ARBA00023288"/>
    </source>
</evidence>
<evidence type="ECO:0000256" key="7">
    <source>
        <dbReference type="ARBA" id="ARBA00023180"/>
    </source>
</evidence>
<dbReference type="InterPro" id="IPR019609">
    <property type="entry name" value="Variant_surf_glycoprt_trypan_C"/>
</dbReference>
<dbReference type="Pfam" id="PF13206">
    <property type="entry name" value="VSG_B"/>
    <property type="match status" value="1"/>
</dbReference>
<sequence>MQQLTEILLAIALSIIFVARYTSAADQNAKEFRDMCALVKLLIKPIPDAVVALEPTNPSSATTSIETAVSGIVKRIKKLNLTVVEQEIEEVLKEKTKYDSWQKVKDAKRDGYFKTGEYKNVEELRTIFEEIVKNDPAAQQWRTTYKLPFPEAKRQKLRPAFRQLIETALALAKEAQALQTRATTSQNKARRAAVSALYGEAYATSITNDADLKPAEPWHGKPSKTAFPWAPSSAQHTQMCTPASAAAAANRPGEALAADIICLCLGDNSDTTDYCKLGVTTTGLTTGTPRDAASNDWNSKIFNKCTTGADGGQLSPAMLASATTTIISDLGKGGIIGNSAPNAAGHSGHANAAILGAHHLGQAAPACAGANGNDDIIGGNSKGVCVDYKNLLQGDGYIPWMRKVNELSMGLDTIQAISSEGTALVKAVQAVEQQMATLLFVGDLIASAEEPEKTQLASSPSDAQQNKCAKFNNNETECTNNSCEYDGTKKECKPKAGTETPAAGTGAGETQNAEGNKRSYFTTQPECEAAVVPVPAGKAKFCGWIDFVDGTGKLSKPECNSSSFLVNEKFSLMAAALVAFQF</sequence>
<protein>
    <submittedName>
        <fullName evidence="13">Variant surface glycoprotein 301</fullName>
    </submittedName>
</protein>
<reference evidence="13" key="2">
    <citation type="journal article" date="2014" name="Mol. Biochem. Parasitol.">
        <title>Capturing the variant surface glycoprotein repertoire (the VSGnome) of Trypanosoma brucei Lister 427.</title>
        <authorList>
            <person name="Cross G.A."/>
            <person name="Kim H.S."/>
            <person name="Wickstead B."/>
        </authorList>
    </citation>
    <scope>NUCLEOTIDE SEQUENCE</scope>
    <source>
        <strain evidence="13">Lister 427</strain>
    </source>
</reference>
<dbReference type="VEuPathDB" id="TriTrypDB:Tb1125.Tb09.v4.0053"/>
<keyword evidence="7" id="KW-0325">Glycoprotein</keyword>
<dbReference type="VEuPathDB" id="TriTrypDB:Tb11.v5.1047"/>
<keyword evidence="5 10" id="KW-0732">Signal</keyword>
<evidence type="ECO:0000256" key="4">
    <source>
        <dbReference type="ARBA" id="ARBA00022622"/>
    </source>
</evidence>
<evidence type="ECO:0000259" key="12">
    <source>
        <dbReference type="Pfam" id="PF13206"/>
    </source>
</evidence>
<comment type="subcellular location">
    <subcellularLocation>
        <location evidence="2">Cell membrane</location>
        <topology evidence="2">Lipid-anchor</topology>
        <topology evidence="2">GPI-anchor</topology>
    </subcellularLocation>
</comment>
<comment type="function">
    <text evidence="1">VSG forms a coat on the surface of the parasite. The trypanosome evades the immune response of the host by expressing a series of antigenically distinct VSGs from an estimated 1000 VSG genes.</text>
</comment>